<protein>
    <submittedName>
        <fullName evidence="3">APH domain-containing protein</fullName>
    </submittedName>
</protein>
<reference evidence="3" key="1">
    <citation type="submission" date="2017-02" db="UniProtKB">
        <authorList>
            <consortium name="WormBaseParasite"/>
        </authorList>
    </citation>
    <scope>IDENTIFICATION</scope>
</reference>
<evidence type="ECO:0000313" key="2">
    <source>
        <dbReference type="Proteomes" id="UP000268014"/>
    </source>
</evidence>
<evidence type="ECO:0000313" key="3">
    <source>
        <dbReference type="WBParaSite" id="HPLM_0001722201-mRNA-1"/>
    </source>
</evidence>
<name>A0A0N4WZ73_HAEPC</name>
<evidence type="ECO:0000313" key="1">
    <source>
        <dbReference type="EMBL" id="VDO63969.1"/>
    </source>
</evidence>
<dbReference type="OrthoDB" id="5850486at2759"/>
<dbReference type="Proteomes" id="UP000268014">
    <property type="component" value="Unassembled WGS sequence"/>
</dbReference>
<reference evidence="1 2" key="2">
    <citation type="submission" date="2018-11" db="EMBL/GenBank/DDBJ databases">
        <authorList>
            <consortium name="Pathogen Informatics"/>
        </authorList>
    </citation>
    <scope>NUCLEOTIDE SEQUENCE [LARGE SCALE GENOMIC DNA]</scope>
    <source>
        <strain evidence="1 2">MHpl1</strain>
    </source>
</reference>
<dbReference type="EMBL" id="UZAF01019828">
    <property type="protein sequence ID" value="VDO63969.1"/>
    <property type="molecule type" value="Genomic_DNA"/>
</dbReference>
<proteinExistence type="predicted"/>
<sequence length="68" mass="7873">MPPRVFVHGEPYASNIFLINDSHKIAAVIDWTGLFSYVKQNNYDWQMKTIICTVISPLGKFVVSEWKQ</sequence>
<dbReference type="WBParaSite" id="HPLM_0001722201-mRNA-1">
    <property type="protein sequence ID" value="HPLM_0001722201-mRNA-1"/>
    <property type="gene ID" value="HPLM_0001722201"/>
</dbReference>
<gene>
    <name evidence="1" type="ORF">HPLM_LOCUS17214</name>
</gene>
<accession>A0A0N4WZ73</accession>
<keyword evidence="2" id="KW-1185">Reference proteome</keyword>
<organism evidence="3">
    <name type="scientific">Haemonchus placei</name>
    <name type="common">Barber's pole worm</name>
    <dbReference type="NCBI Taxonomy" id="6290"/>
    <lineage>
        <taxon>Eukaryota</taxon>
        <taxon>Metazoa</taxon>
        <taxon>Ecdysozoa</taxon>
        <taxon>Nematoda</taxon>
        <taxon>Chromadorea</taxon>
        <taxon>Rhabditida</taxon>
        <taxon>Rhabditina</taxon>
        <taxon>Rhabditomorpha</taxon>
        <taxon>Strongyloidea</taxon>
        <taxon>Trichostrongylidae</taxon>
        <taxon>Haemonchus</taxon>
    </lineage>
</organism>
<dbReference type="AlphaFoldDB" id="A0A0N4WZ73"/>